<feature type="domain" description="RNA polymerase sigma-70 region 2" evidence="6">
    <location>
        <begin position="16"/>
        <end position="82"/>
    </location>
</feature>
<dbReference type="Gene3D" id="1.10.10.10">
    <property type="entry name" value="Winged helix-like DNA-binding domain superfamily/Winged helix DNA-binding domain"/>
    <property type="match status" value="1"/>
</dbReference>
<organism evidence="8 9">
    <name type="scientific">Caenimonas aquaedulcis</name>
    <dbReference type="NCBI Taxonomy" id="2793270"/>
    <lineage>
        <taxon>Bacteria</taxon>
        <taxon>Pseudomonadati</taxon>
        <taxon>Pseudomonadota</taxon>
        <taxon>Betaproteobacteria</taxon>
        <taxon>Burkholderiales</taxon>
        <taxon>Comamonadaceae</taxon>
        <taxon>Caenimonas</taxon>
    </lineage>
</organism>
<evidence type="ECO:0000313" key="8">
    <source>
        <dbReference type="EMBL" id="MBG9390694.1"/>
    </source>
</evidence>
<dbReference type="PANTHER" id="PTHR43133:SF62">
    <property type="entry name" value="RNA POLYMERASE SIGMA FACTOR SIGZ"/>
    <property type="match status" value="1"/>
</dbReference>
<reference evidence="8" key="1">
    <citation type="submission" date="2020-11" db="EMBL/GenBank/DDBJ databases">
        <title>Bacterial whole genome sequence for Caenimonas sp. DR4.4.</title>
        <authorList>
            <person name="Le V."/>
            <person name="Ko S.-R."/>
            <person name="Ahn C.-Y."/>
            <person name="Oh H.-M."/>
        </authorList>
    </citation>
    <scope>NUCLEOTIDE SEQUENCE</scope>
    <source>
        <strain evidence="8">DR4.4</strain>
    </source>
</reference>
<evidence type="ECO:0000259" key="6">
    <source>
        <dbReference type="Pfam" id="PF04542"/>
    </source>
</evidence>
<keyword evidence="2" id="KW-0805">Transcription regulation</keyword>
<proteinExistence type="inferred from homology"/>
<dbReference type="InterPro" id="IPR007627">
    <property type="entry name" value="RNA_pol_sigma70_r2"/>
</dbReference>
<evidence type="ECO:0000259" key="7">
    <source>
        <dbReference type="Pfam" id="PF08281"/>
    </source>
</evidence>
<keyword evidence="3" id="KW-0731">Sigma factor</keyword>
<dbReference type="AlphaFoldDB" id="A0A931MJA4"/>
<evidence type="ECO:0000256" key="4">
    <source>
        <dbReference type="ARBA" id="ARBA00023163"/>
    </source>
</evidence>
<dbReference type="InterPro" id="IPR039425">
    <property type="entry name" value="RNA_pol_sigma-70-like"/>
</dbReference>
<evidence type="ECO:0000256" key="1">
    <source>
        <dbReference type="ARBA" id="ARBA00010641"/>
    </source>
</evidence>
<dbReference type="InterPro" id="IPR013249">
    <property type="entry name" value="RNA_pol_sigma70_r4_t2"/>
</dbReference>
<dbReference type="Pfam" id="PF08281">
    <property type="entry name" value="Sigma70_r4_2"/>
    <property type="match status" value="1"/>
</dbReference>
<dbReference type="InterPro" id="IPR014284">
    <property type="entry name" value="RNA_pol_sigma-70_dom"/>
</dbReference>
<accession>A0A931MJA4</accession>
<dbReference type="EMBL" id="JADWYS010000002">
    <property type="protein sequence ID" value="MBG9390694.1"/>
    <property type="molecule type" value="Genomic_DNA"/>
</dbReference>
<dbReference type="Pfam" id="PF04542">
    <property type="entry name" value="Sigma70_r2"/>
    <property type="match status" value="1"/>
</dbReference>
<dbReference type="CDD" id="cd06171">
    <property type="entry name" value="Sigma70_r4"/>
    <property type="match status" value="1"/>
</dbReference>
<dbReference type="InterPro" id="IPR013324">
    <property type="entry name" value="RNA_pol_sigma_r3/r4-like"/>
</dbReference>
<gene>
    <name evidence="8" type="ORF">I5803_21865</name>
</gene>
<evidence type="ECO:0000256" key="5">
    <source>
        <dbReference type="SAM" id="MobiDB-lite"/>
    </source>
</evidence>
<evidence type="ECO:0000256" key="2">
    <source>
        <dbReference type="ARBA" id="ARBA00023015"/>
    </source>
</evidence>
<dbReference type="NCBIfam" id="TIGR02937">
    <property type="entry name" value="sigma70-ECF"/>
    <property type="match status" value="1"/>
</dbReference>
<dbReference type="InterPro" id="IPR013325">
    <property type="entry name" value="RNA_pol_sigma_r2"/>
</dbReference>
<comment type="similarity">
    <text evidence="1">Belongs to the sigma-70 factor family. ECF subfamily.</text>
</comment>
<dbReference type="SUPFAM" id="SSF88659">
    <property type="entry name" value="Sigma3 and sigma4 domains of RNA polymerase sigma factors"/>
    <property type="match status" value="1"/>
</dbReference>
<dbReference type="Proteomes" id="UP000651050">
    <property type="component" value="Unassembled WGS sequence"/>
</dbReference>
<feature type="domain" description="RNA polymerase sigma factor 70 region 4 type 2" evidence="7">
    <location>
        <begin position="116"/>
        <end position="166"/>
    </location>
</feature>
<dbReference type="Gene3D" id="1.10.1740.10">
    <property type="match status" value="1"/>
</dbReference>
<dbReference type="GO" id="GO:0016987">
    <property type="term" value="F:sigma factor activity"/>
    <property type="evidence" value="ECO:0007669"/>
    <property type="project" value="UniProtKB-KW"/>
</dbReference>
<sequence length="216" mass="23374">MIVRSRAGDTGAFEELYSSTARWMLGRIRRIVDDGQAEDVLAEVYIQIWKTLAAYDEGRSSPASWMAMIARSRALDHLRHEKSRTGVDAGDSPAPETSTDEGPEQLLSRAQDAKLVRASLGTLDELERRVMGLAYFHECSQSEIALLTGMPLGTVKSLVYRAQQKLRKCFFAPPARESGPAAKTVPAASEDATIPPCSVAAVVAAISLAPAQEARA</sequence>
<name>A0A931MJA4_9BURK</name>
<dbReference type="InterPro" id="IPR036388">
    <property type="entry name" value="WH-like_DNA-bd_sf"/>
</dbReference>
<dbReference type="GO" id="GO:0003677">
    <property type="term" value="F:DNA binding"/>
    <property type="evidence" value="ECO:0007669"/>
    <property type="project" value="InterPro"/>
</dbReference>
<dbReference type="SUPFAM" id="SSF88946">
    <property type="entry name" value="Sigma2 domain of RNA polymerase sigma factors"/>
    <property type="match status" value="1"/>
</dbReference>
<protein>
    <submittedName>
        <fullName evidence="8">Sigma-70 family RNA polymerase sigma factor</fullName>
    </submittedName>
</protein>
<dbReference type="GO" id="GO:0006352">
    <property type="term" value="P:DNA-templated transcription initiation"/>
    <property type="evidence" value="ECO:0007669"/>
    <property type="project" value="InterPro"/>
</dbReference>
<feature type="region of interest" description="Disordered" evidence="5">
    <location>
        <begin position="82"/>
        <end position="107"/>
    </location>
</feature>
<evidence type="ECO:0000313" key="9">
    <source>
        <dbReference type="Proteomes" id="UP000651050"/>
    </source>
</evidence>
<dbReference type="PANTHER" id="PTHR43133">
    <property type="entry name" value="RNA POLYMERASE ECF-TYPE SIGMA FACTO"/>
    <property type="match status" value="1"/>
</dbReference>
<comment type="caution">
    <text evidence="8">The sequence shown here is derived from an EMBL/GenBank/DDBJ whole genome shotgun (WGS) entry which is preliminary data.</text>
</comment>
<keyword evidence="9" id="KW-1185">Reference proteome</keyword>
<evidence type="ECO:0000256" key="3">
    <source>
        <dbReference type="ARBA" id="ARBA00023082"/>
    </source>
</evidence>
<keyword evidence="4" id="KW-0804">Transcription</keyword>